<organism evidence="1">
    <name type="scientific">Favella ehrenbergii</name>
    <dbReference type="NCBI Taxonomy" id="182087"/>
    <lineage>
        <taxon>Eukaryota</taxon>
        <taxon>Sar</taxon>
        <taxon>Alveolata</taxon>
        <taxon>Ciliophora</taxon>
        <taxon>Intramacronucleata</taxon>
        <taxon>Spirotrichea</taxon>
        <taxon>Choreotrichia</taxon>
        <taxon>Tintinnida</taxon>
        <taxon>Xystonellidae</taxon>
        <taxon>Favella</taxon>
    </lineage>
</organism>
<dbReference type="AlphaFoldDB" id="A0A7S3MMJ3"/>
<reference evidence="1" key="1">
    <citation type="submission" date="2021-01" db="EMBL/GenBank/DDBJ databases">
        <authorList>
            <person name="Corre E."/>
            <person name="Pelletier E."/>
            <person name="Niang G."/>
            <person name="Scheremetjew M."/>
            <person name="Finn R."/>
            <person name="Kale V."/>
            <person name="Holt S."/>
            <person name="Cochrane G."/>
            <person name="Meng A."/>
            <person name="Brown T."/>
            <person name="Cohen L."/>
        </authorList>
    </citation>
    <scope>NUCLEOTIDE SEQUENCE</scope>
    <source>
        <strain evidence="1">Fehren 1</strain>
    </source>
</reference>
<gene>
    <name evidence="1" type="ORF">FEHR0123_LOCUS5157</name>
</gene>
<evidence type="ECO:0000313" key="1">
    <source>
        <dbReference type="EMBL" id="CAE0310241.1"/>
    </source>
</evidence>
<protein>
    <submittedName>
        <fullName evidence="1">Uncharacterized protein</fullName>
    </submittedName>
</protein>
<sequence length="199" mass="23509">MFEWLDYKGLGRINTLELFAVILVSIEGHIETIVQNIMLFFGFQSMQEFYRDELHFFFDCLFRGLCNLVITEGSRMPEHRGKYVSHCEIVKLVKKVFGDKTESYERSQFFVHYIDNKAVKETFQHFSTKFWADLKFAKTRNFDRLQYRIVLRQLFLKMKNEAIAIGEKRANERAEGKEVGPIMEESRKIAEILAAPSQQ</sequence>
<accession>A0A7S3MMJ3</accession>
<name>A0A7S3MMJ3_9SPIT</name>
<proteinExistence type="predicted"/>
<dbReference type="EMBL" id="HBIE01016629">
    <property type="protein sequence ID" value="CAE0310241.1"/>
    <property type="molecule type" value="Transcribed_RNA"/>
</dbReference>